<feature type="compositionally biased region" description="Basic and acidic residues" evidence="1">
    <location>
        <begin position="1"/>
        <end position="31"/>
    </location>
</feature>
<evidence type="ECO:0000313" key="3">
    <source>
        <dbReference type="Proteomes" id="UP000269015"/>
    </source>
</evidence>
<reference evidence="2 3" key="1">
    <citation type="submission" date="2018-11" db="EMBL/GenBank/DDBJ databases">
        <title>Proposal to divide the Flavobacteriaceae and reorganize its genera based on Amino Acid Identity values calculated from whole genome sequences.</title>
        <authorList>
            <person name="Nicholson A.C."/>
            <person name="Gulvik C.A."/>
            <person name="Whitney A.M."/>
            <person name="Humrighouse B.W."/>
            <person name="Bell M."/>
            <person name="Holmes B."/>
            <person name="Steigerwalt A.G."/>
            <person name="Villarma A."/>
            <person name="Sheth M."/>
            <person name="Batra D."/>
            <person name="Pryor J."/>
            <person name="Bernardet J.-F."/>
            <person name="Hugo C."/>
            <person name="Kampfer P."/>
            <person name="Newman J."/>
            <person name="McQuiston J.R."/>
        </authorList>
    </citation>
    <scope>NUCLEOTIDE SEQUENCE [LARGE SCALE GENOMIC DNA]</scope>
    <source>
        <strain evidence="2 3">H5559</strain>
    </source>
</reference>
<accession>A0AAD0YXS8</accession>
<dbReference type="AlphaFoldDB" id="A0AAD0YXS8"/>
<feature type="region of interest" description="Disordered" evidence="1">
    <location>
        <begin position="1"/>
        <end position="35"/>
    </location>
</feature>
<evidence type="ECO:0000313" key="2">
    <source>
        <dbReference type="EMBL" id="AZB19463.1"/>
    </source>
</evidence>
<evidence type="ECO:0000256" key="1">
    <source>
        <dbReference type="SAM" id="MobiDB-lite"/>
    </source>
</evidence>
<dbReference type="Proteomes" id="UP000269015">
    <property type="component" value="Chromosome"/>
</dbReference>
<organism evidence="2 3">
    <name type="scientific">Chryseobacterium indologenes</name>
    <name type="common">Flavobacterium indologenes</name>
    <dbReference type="NCBI Taxonomy" id="253"/>
    <lineage>
        <taxon>Bacteria</taxon>
        <taxon>Pseudomonadati</taxon>
        <taxon>Bacteroidota</taxon>
        <taxon>Flavobacteriia</taxon>
        <taxon>Flavobacteriales</taxon>
        <taxon>Weeksellaceae</taxon>
        <taxon>Chryseobacterium group</taxon>
        <taxon>Chryseobacterium</taxon>
    </lineage>
</organism>
<dbReference type="EMBL" id="CP033930">
    <property type="protein sequence ID" value="AZB19463.1"/>
    <property type="molecule type" value="Genomic_DNA"/>
</dbReference>
<gene>
    <name evidence="2" type="ORF">EG352_17610</name>
</gene>
<name>A0AAD0YXS8_CHRID</name>
<proteinExistence type="predicted"/>
<protein>
    <submittedName>
        <fullName evidence="2">Uncharacterized protein</fullName>
    </submittedName>
</protein>
<sequence>MEGKQLEGREKNFKQMFEGRHRNVEGLENNRENGVGRGIFERDENLSYRLHGSTQRIMDNTYIL</sequence>